<dbReference type="EMBL" id="CM016558">
    <property type="protein sequence ID" value="TKW04605.1"/>
    <property type="molecule type" value="Genomic_DNA"/>
</dbReference>
<proteinExistence type="predicted"/>
<evidence type="ECO:0000313" key="2">
    <source>
        <dbReference type="Proteomes" id="UP000298652"/>
    </source>
</evidence>
<accession>A0A4U6TSX8</accession>
<reference evidence="1" key="1">
    <citation type="submission" date="2019-03" db="EMBL/GenBank/DDBJ databases">
        <title>WGS assembly of Setaria viridis.</title>
        <authorList>
            <person name="Huang P."/>
            <person name="Jenkins J."/>
            <person name="Grimwood J."/>
            <person name="Barry K."/>
            <person name="Healey A."/>
            <person name="Mamidi S."/>
            <person name="Sreedasyam A."/>
            <person name="Shu S."/>
            <person name="Feldman M."/>
            <person name="Wu J."/>
            <person name="Yu Y."/>
            <person name="Chen C."/>
            <person name="Johnson J."/>
            <person name="Rokhsar D."/>
            <person name="Baxter I."/>
            <person name="Schmutz J."/>
            <person name="Brutnell T."/>
            <person name="Kellogg E."/>
        </authorList>
    </citation>
    <scope>NUCLEOTIDE SEQUENCE [LARGE SCALE GENOMIC DNA]</scope>
</reference>
<dbReference type="AlphaFoldDB" id="A0A4U6TSX8"/>
<sequence>MVERSLRMREARGSIPRVSIIVAHFSFCAPTP</sequence>
<dbReference type="Gramene" id="TKW04605">
    <property type="protein sequence ID" value="TKW04605"/>
    <property type="gene ID" value="SEVIR_7G120550v2"/>
</dbReference>
<gene>
    <name evidence="1" type="ORF">SEVIR_7G120550v2</name>
</gene>
<keyword evidence="2" id="KW-1185">Reference proteome</keyword>
<dbReference type="Proteomes" id="UP000298652">
    <property type="component" value="Chromosome 7"/>
</dbReference>
<evidence type="ECO:0000313" key="1">
    <source>
        <dbReference type="EMBL" id="TKW04605.1"/>
    </source>
</evidence>
<name>A0A4U6TSX8_SETVI</name>
<protein>
    <submittedName>
        <fullName evidence="1">Uncharacterized protein</fullName>
    </submittedName>
</protein>
<organism evidence="1 2">
    <name type="scientific">Setaria viridis</name>
    <name type="common">Green bristlegrass</name>
    <name type="synonym">Setaria italica subsp. viridis</name>
    <dbReference type="NCBI Taxonomy" id="4556"/>
    <lineage>
        <taxon>Eukaryota</taxon>
        <taxon>Viridiplantae</taxon>
        <taxon>Streptophyta</taxon>
        <taxon>Embryophyta</taxon>
        <taxon>Tracheophyta</taxon>
        <taxon>Spermatophyta</taxon>
        <taxon>Magnoliopsida</taxon>
        <taxon>Liliopsida</taxon>
        <taxon>Poales</taxon>
        <taxon>Poaceae</taxon>
        <taxon>PACMAD clade</taxon>
        <taxon>Panicoideae</taxon>
        <taxon>Panicodae</taxon>
        <taxon>Paniceae</taxon>
        <taxon>Cenchrinae</taxon>
        <taxon>Setaria</taxon>
    </lineage>
</organism>